<keyword evidence="3" id="KW-0614">Plasmid</keyword>
<evidence type="ECO:0000256" key="1">
    <source>
        <dbReference type="SAM" id="Coils"/>
    </source>
</evidence>
<proteinExistence type="predicted"/>
<organism evidence="3 4">
    <name type="scientific">Enterococcus mundtii</name>
    <dbReference type="NCBI Taxonomy" id="53346"/>
    <lineage>
        <taxon>Bacteria</taxon>
        <taxon>Bacillati</taxon>
        <taxon>Bacillota</taxon>
        <taxon>Bacilli</taxon>
        <taxon>Lactobacillales</taxon>
        <taxon>Enterococcaceae</taxon>
        <taxon>Enterococcus</taxon>
    </lineage>
</organism>
<evidence type="ECO:0000256" key="2">
    <source>
        <dbReference type="SAM" id="Phobius"/>
    </source>
</evidence>
<dbReference type="RefSeq" id="WP_178946834.1">
    <property type="nucleotide sequence ID" value="NZ_AP019811.1"/>
</dbReference>
<keyword evidence="1" id="KW-0175">Coiled coil</keyword>
<geneLocation type="plasmid" evidence="4">
    <name>pem15-1a-1 dna</name>
</geneLocation>
<evidence type="ECO:0000313" key="3">
    <source>
        <dbReference type="EMBL" id="BBM16244.1"/>
    </source>
</evidence>
<dbReference type="Proteomes" id="UP000509460">
    <property type="component" value="Plasmid pEM15-1A-1"/>
</dbReference>
<dbReference type="EMBL" id="AP019811">
    <property type="protein sequence ID" value="BBM16244.1"/>
    <property type="molecule type" value="Genomic_DNA"/>
</dbReference>
<reference evidence="3 4" key="1">
    <citation type="submission" date="2019-07" db="EMBL/GenBank/DDBJ databases">
        <title>antibiotic susceptibility of plant-derived lactic acid bacteria.</title>
        <authorList>
            <person name="Sugiyama M."/>
            <person name="Noda M."/>
        </authorList>
    </citation>
    <scope>NUCLEOTIDE SEQUENCE [LARGE SCALE GENOMIC DNA]</scope>
    <source>
        <strain evidence="3 4">15-1A</strain>
        <plasmid evidence="4">pem15-1a-1 dna</plasmid>
    </source>
</reference>
<evidence type="ECO:0000313" key="4">
    <source>
        <dbReference type="Proteomes" id="UP000509460"/>
    </source>
</evidence>
<keyword evidence="2" id="KW-0472">Membrane</keyword>
<gene>
    <name evidence="3" type="ORF">EM151A_4015</name>
</gene>
<keyword evidence="2" id="KW-1133">Transmembrane helix</keyword>
<sequence length="332" mass="39178">MKCRFVEVEGLDMTCPQTLTLKEANRFLTIKNEEADMEGVEYTIHYELVQNDRAIIRSKLMLPVFSFDWWEILEEFLYEKGAEDSQVTLFGDVFKQELSEESIKKSKKVKEPRTKRPIKPPKLIQPLSKKWLLRLGGSFLVLLLLFVGGLGVKEFFLTELETPSYEELIDQEQFEEAFQYYPEEQGQTETLFYDYVLDQRSQENLRRFREFHKNYETTYGDFDLAVLENNYEAAVTAYEQQSEAFSDDSNRLAIAGYCFLKEGKLDEAKEINRQINSLELEKKIVQYEQLSLQIKAAEKMIEELQKEDSVDREKLEEELNDLFDLKEKQMNL</sequence>
<dbReference type="AlphaFoldDB" id="A0AAI8RCB4"/>
<evidence type="ECO:0008006" key="5">
    <source>
        <dbReference type="Google" id="ProtNLM"/>
    </source>
</evidence>
<name>A0AAI8RCB4_ENTMU</name>
<accession>A0AAI8RCB4</accession>
<feature type="transmembrane region" description="Helical" evidence="2">
    <location>
        <begin position="131"/>
        <end position="152"/>
    </location>
</feature>
<keyword evidence="2" id="KW-0812">Transmembrane</keyword>
<protein>
    <recommendedName>
        <fullName evidence="5">Tetratricopeptide repeat protein</fullName>
    </recommendedName>
</protein>
<feature type="coiled-coil region" evidence="1">
    <location>
        <begin position="224"/>
        <end position="332"/>
    </location>
</feature>